<keyword evidence="1 4" id="KW-0560">Oxidoreductase</keyword>
<dbReference type="PANTHER" id="PTHR13847">
    <property type="entry name" value="SARCOSINE DEHYDROGENASE-RELATED"/>
    <property type="match status" value="1"/>
</dbReference>
<evidence type="ECO:0000259" key="3">
    <source>
        <dbReference type="Pfam" id="PF01266"/>
    </source>
</evidence>
<feature type="domain" description="FAD dependent oxidoreductase" evidence="3">
    <location>
        <begin position="46"/>
        <end position="396"/>
    </location>
</feature>
<dbReference type="EC" id="1.-.-.-" evidence="4"/>
<dbReference type="SUPFAM" id="SSF51905">
    <property type="entry name" value="FAD/NAD(P)-binding domain"/>
    <property type="match status" value="1"/>
</dbReference>
<gene>
    <name evidence="4" type="ORF">ACFQH5_12860</name>
</gene>
<evidence type="ECO:0000313" key="4">
    <source>
        <dbReference type="EMBL" id="MFC7090440.1"/>
    </source>
</evidence>
<sequence>MSIAAARERRDDRRGGDPLREGCLWHSTSPEPPLALDSLRGEHATDVLVIGGGITGLSTALHLAEAGVDVTLIEAGDIPSGGSGRNVGLVNAGLWIPPDDIREILGDAVGERANRVLGGAPAEVFALIERYAIDCQATRTGTLHLAHNGKGERELARRAEQFRRRGAPVELLEAEACRQAVGTRQIRRALLDRRAGTLNPCAYTRGLARAARALGARLYTHSAATGVAAAGDDWRVTCDRGSIKARRLVLATNAYTEDHWNRVKDHFFPGHFFQVASRPLAEALAGDILPGGQGAWDTRLVLSSLRRDAEGRLILGSLGRGEGRPLAYLRCWADRIQRHYFPQLGRVDWECTWTGRIAFTPDHTLRLFELTPGVLGVSGYNGRGVTTGTVVGKGFANYLISGDDGALPLPIRGHRPIRAKALRSAGYEGGFTLYHTGQCLRLVN</sequence>
<comment type="caution">
    <text evidence="4">The sequence shown here is derived from an EMBL/GenBank/DDBJ whole genome shotgun (WGS) entry which is preliminary data.</text>
</comment>
<name>A0ABW2EWU2_9GAMM</name>
<protein>
    <submittedName>
        <fullName evidence="4">NAD(P)/FAD-dependent oxidoreductase</fullName>
        <ecNumber evidence="4">1.-.-.-</ecNumber>
    </submittedName>
</protein>
<dbReference type="Gene3D" id="3.30.9.10">
    <property type="entry name" value="D-Amino Acid Oxidase, subunit A, domain 2"/>
    <property type="match status" value="1"/>
</dbReference>
<feature type="compositionally biased region" description="Basic and acidic residues" evidence="2">
    <location>
        <begin position="1"/>
        <end position="20"/>
    </location>
</feature>
<dbReference type="InterPro" id="IPR036188">
    <property type="entry name" value="FAD/NAD-bd_sf"/>
</dbReference>
<evidence type="ECO:0000256" key="2">
    <source>
        <dbReference type="SAM" id="MobiDB-lite"/>
    </source>
</evidence>
<proteinExistence type="predicted"/>
<organism evidence="4 5">
    <name type="scientific">Halomonas salifodinae</name>
    <dbReference type="NCBI Taxonomy" id="438745"/>
    <lineage>
        <taxon>Bacteria</taxon>
        <taxon>Pseudomonadati</taxon>
        <taxon>Pseudomonadota</taxon>
        <taxon>Gammaproteobacteria</taxon>
        <taxon>Oceanospirillales</taxon>
        <taxon>Halomonadaceae</taxon>
        <taxon>Halomonas</taxon>
    </lineage>
</organism>
<evidence type="ECO:0000256" key="1">
    <source>
        <dbReference type="ARBA" id="ARBA00023002"/>
    </source>
</evidence>
<evidence type="ECO:0000313" key="5">
    <source>
        <dbReference type="Proteomes" id="UP001596411"/>
    </source>
</evidence>
<dbReference type="Gene3D" id="3.50.50.60">
    <property type="entry name" value="FAD/NAD(P)-binding domain"/>
    <property type="match status" value="1"/>
</dbReference>
<accession>A0ABW2EWU2</accession>
<dbReference type="GO" id="GO:0016491">
    <property type="term" value="F:oxidoreductase activity"/>
    <property type="evidence" value="ECO:0007669"/>
    <property type="project" value="UniProtKB-KW"/>
</dbReference>
<dbReference type="PANTHER" id="PTHR13847:SF275">
    <property type="entry name" value="GAMMA-GLUTAMYLPUTRESCINE OXIDOREDUCTASE"/>
    <property type="match status" value="1"/>
</dbReference>
<reference evidence="5" key="1">
    <citation type="journal article" date="2019" name="Int. J. Syst. Evol. Microbiol.">
        <title>The Global Catalogue of Microorganisms (GCM) 10K type strain sequencing project: providing services to taxonomists for standard genome sequencing and annotation.</title>
        <authorList>
            <consortium name="The Broad Institute Genomics Platform"/>
            <consortium name="The Broad Institute Genome Sequencing Center for Infectious Disease"/>
            <person name="Wu L."/>
            <person name="Ma J."/>
        </authorList>
    </citation>
    <scope>NUCLEOTIDE SEQUENCE [LARGE SCALE GENOMIC DNA]</scope>
    <source>
        <strain evidence="5">CGMCC 1.13666</strain>
    </source>
</reference>
<feature type="region of interest" description="Disordered" evidence="2">
    <location>
        <begin position="1"/>
        <end position="27"/>
    </location>
</feature>
<dbReference type="EMBL" id="JBHSZP010000026">
    <property type="protein sequence ID" value="MFC7090440.1"/>
    <property type="molecule type" value="Genomic_DNA"/>
</dbReference>
<dbReference type="Pfam" id="PF01266">
    <property type="entry name" value="DAO"/>
    <property type="match status" value="1"/>
</dbReference>
<keyword evidence="5" id="KW-1185">Reference proteome</keyword>
<dbReference type="InterPro" id="IPR006076">
    <property type="entry name" value="FAD-dep_OxRdtase"/>
</dbReference>
<dbReference type="Proteomes" id="UP001596411">
    <property type="component" value="Unassembled WGS sequence"/>
</dbReference>
<dbReference type="RefSeq" id="WP_346060558.1">
    <property type="nucleotide sequence ID" value="NZ_JBHSZP010000026.1"/>
</dbReference>